<dbReference type="PROSITE" id="PS51257">
    <property type="entry name" value="PROKAR_LIPOPROTEIN"/>
    <property type="match status" value="1"/>
</dbReference>
<proteinExistence type="predicted"/>
<keyword evidence="1" id="KW-0449">Lipoprotein</keyword>
<dbReference type="RefSeq" id="WP_274267649.1">
    <property type="nucleotide sequence ID" value="NZ_CP117880.1"/>
</dbReference>
<dbReference type="Pfam" id="PF12771">
    <property type="entry name" value="SusD-like_2"/>
    <property type="match status" value="1"/>
</dbReference>
<keyword evidence="2" id="KW-1185">Reference proteome</keyword>
<protein>
    <submittedName>
        <fullName evidence="1">SusD/RagB family nutrient-binding outer membrane lipoprotein</fullName>
    </submittedName>
</protein>
<dbReference type="SUPFAM" id="SSF48452">
    <property type="entry name" value="TPR-like"/>
    <property type="match status" value="1"/>
</dbReference>
<sequence>MKKQISILLIGFMTLLSSCEKWLDVNDDPNNPTATDASPEIRLPAILSQFVDGYESAGTRAALLSGQLAATGTTSNNYFLQSWQITNASVNWPYQSWYVYCGVNIPYMIDAAEEVGANHYVGVGKILWAWGFSTLADLYGVIPYQEAFQADVMSPKYDQGEDVYAAVLPLLDEAITLLGQQQAAGAPSLATGDVLYQGNTANWIKLAYGIKARMLNHLSKTDDFDAQQLLSLLEQAPQTVSESAVYVYQDRDASGFAATEALQYTNNSATRVTKLYIDYLSGNYSGAPTGGQDVADPRLGILVPYILATDGSRTITRGVDVPNLTTAGVNASDAAYASLRSSATSSGTWYTERGAKGLLLTHAEINFIKAEIYFGQGNRAQSLQAYRAGIQAHFELLGLDATAYMASSSVVSVASELSLSEIMIQKYIALSYSPELFNDVRRMDYCTDNTGRYNLAQGVYKGMDRPGNVFDIAFPSDDMWPRRFNITVYGNSYNQEQVLAAEPDATSATYTSKRIWWDIAN</sequence>
<gene>
    <name evidence="1" type="ORF">PQ465_00750</name>
</gene>
<dbReference type="Proteomes" id="UP001221558">
    <property type="component" value="Chromosome"/>
</dbReference>
<organism evidence="1 2">
    <name type="scientific">Sphingobacterium oryzagri</name>
    <dbReference type="NCBI Taxonomy" id="3025669"/>
    <lineage>
        <taxon>Bacteria</taxon>
        <taxon>Pseudomonadati</taxon>
        <taxon>Bacteroidota</taxon>
        <taxon>Sphingobacteriia</taxon>
        <taxon>Sphingobacteriales</taxon>
        <taxon>Sphingobacteriaceae</taxon>
        <taxon>Sphingobacterium</taxon>
    </lineage>
</organism>
<dbReference type="InterPro" id="IPR041662">
    <property type="entry name" value="SusD-like_2"/>
</dbReference>
<evidence type="ECO:0000313" key="2">
    <source>
        <dbReference type="Proteomes" id="UP001221558"/>
    </source>
</evidence>
<reference evidence="1 2" key="1">
    <citation type="submission" date="2023-02" db="EMBL/GenBank/DDBJ databases">
        <title>Genome sequence of Sphingobacterium sp. KACC 22765.</title>
        <authorList>
            <person name="Kim S."/>
            <person name="Heo J."/>
            <person name="Kwon S.-W."/>
        </authorList>
    </citation>
    <scope>NUCLEOTIDE SEQUENCE [LARGE SCALE GENOMIC DNA]</scope>
    <source>
        <strain evidence="1 2">KACC 22765</strain>
    </source>
</reference>
<dbReference type="EMBL" id="CP117880">
    <property type="protein sequence ID" value="WDF68921.1"/>
    <property type="molecule type" value="Genomic_DNA"/>
</dbReference>
<name>A0ABY7WKD5_9SPHI</name>
<accession>A0ABY7WKD5</accession>
<evidence type="ECO:0000313" key="1">
    <source>
        <dbReference type="EMBL" id="WDF68921.1"/>
    </source>
</evidence>
<dbReference type="Gene3D" id="1.25.40.390">
    <property type="match status" value="1"/>
</dbReference>
<dbReference type="InterPro" id="IPR011990">
    <property type="entry name" value="TPR-like_helical_dom_sf"/>
</dbReference>